<dbReference type="PROSITE" id="PS52050">
    <property type="entry name" value="WYL"/>
    <property type="match status" value="1"/>
</dbReference>
<dbReference type="PANTHER" id="PTHR34580:SF1">
    <property type="entry name" value="PROTEIN PAFC"/>
    <property type="match status" value="1"/>
</dbReference>
<keyword evidence="2" id="KW-0647">Proteasome</keyword>
<dbReference type="PANTHER" id="PTHR34580">
    <property type="match status" value="1"/>
</dbReference>
<evidence type="ECO:0000313" key="3">
    <source>
        <dbReference type="Proteomes" id="UP000530424"/>
    </source>
</evidence>
<evidence type="ECO:0000313" key="2">
    <source>
        <dbReference type="EMBL" id="NYJ00423.1"/>
    </source>
</evidence>
<proteinExistence type="predicted"/>
<sequence>MSTPRYVARVARLPRVLERLIAEPDGIPLATLAAELDVPVDELRVDLMAYYTADVDSDLLMGLTRPEVLEFLGPDGDTVDPNQADIVRISEGRPLDELGVQYVDASELALVYTAARALLDIEPDNDDLAEALAVLTATMGVPLADGAAGVPDIPRWNRPLGPLQQAQAARRRVRISYSRAWRPGAGERVIEPYRLVQTRRGWEVDAGPIDDQGQMRTYLLSNIRDAEVLDDTFELPDDLAGRLAKQRERAVVDVVLPHSGRWAADMYAEDVEVLQADEEVVKLRLGLLPPLEQRVGMLLLAAGPEAFVVDPPALDSAGAVLAEELLTHHSLQV</sequence>
<dbReference type="GO" id="GO:0000502">
    <property type="term" value="C:proteasome complex"/>
    <property type="evidence" value="ECO:0007669"/>
    <property type="project" value="UniProtKB-KW"/>
</dbReference>
<dbReference type="RefSeq" id="WP_179667013.1">
    <property type="nucleotide sequence ID" value="NZ_JACCFP010000001.1"/>
</dbReference>
<dbReference type="EMBL" id="JACCFP010000001">
    <property type="protein sequence ID" value="NYJ00423.1"/>
    <property type="molecule type" value="Genomic_DNA"/>
</dbReference>
<organism evidence="2 3">
    <name type="scientific">Nocardioides thalensis</name>
    <dbReference type="NCBI Taxonomy" id="1914755"/>
    <lineage>
        <taxon>Bacteria</taxon>
        <taxon>Bacillati</taxon>
        <taxon>Actinomycetota</taxon>
        <taxon>Actinomycetes</taxon>
        <taxon>Propionibacteriales</taxon>
        <taxon>Nocardioidaceae</taxon>
        <taxon>Nocardioides</taxon>
    </lineage>
</organism>
<gene>
    <name evidence="2" type="ORF">HNR19_001121</name>
</gene>
<name>A0A853C242_9ACTN</name>
<dbReference type="Proteomes" id="UP000530424">
    <property type="component" value="Unassembled WGS sequence"/>
</dbReference>
<dbReference type="InterPro" id="IPR026881">
    <property type="entry name" value="WYL_dom"/>
</dbReference>
<dbReference type="InterPro" id="IPR051534">
    <property type="entry name" value="CBASS_pafABC_assoc_protein"/>
</dbReference>
<dbReference type="AlphaFoldDB" id="A0A853C242"/>
<comment type="caution">
    <text evidence="2">The sequence shown here is derived from an EMBL/GenBank/DDBJ whole genome shotgun (WGS) entry which is preliminary data.</text>
</comment>
<protein>
    <submittedName>
        <fullName evidence="2">Proteasome accessory factor C</fullName>
    </submittedName>
</protein>
<accession>A0A853C242</accession>
<reference evidence="2 3" key="1">
    <citation type="submission" date="2020-07" db="EMBL/GenBank/DDBJ databases">
        <title>Sequencing the genomes of 1000 actinobacteria strains.</title>
        <authorList>
            <person name="Klenk H.-P."/>
        </authorList>
    </citation>
    <scope>NUCLEOTIDE SEQUENCE [LARGE SCALE GENOMIC DNA]</scope>
    <source>
        <strain evidence="2 3">DSM 103833</strain>
    </source>
</reference>
<feature type="domain" description="WYL" evidence="1">
    <location>
        <begin position="161"/>
        <end position="228"/>
    </location>
</feature>
<keyword evidence="3" id="KW-1185">Reference proteome</keyword>
<evidence type="ECO:0000259" key="1">
    <source>
        <dbReference type="Pfam" id="PF13280"/>
    </source>
</evidence>
<dbReference type="Pfam" id="PF13280">
    <property type="entry name" value="WYL"/>
    <property type="match status" value="1"/>
</dbReference>